<dbReference type="GO" id="GO:0016887">
    <property type="term" value="F:ATP hydrolysis activity"/>
    <property type="evidence" value="ECO:0007669"/>
    <property type="project" value="InterPro"/>
</dbReference>
<reference evidence="7 8" key="1">
    <citation type="submission" date="2016-03" db="EMBL/GenBank/DDBJ databases">
        <title>Shallow-sea hydrothermal system.</title>
        <authorList>
            <person name="Tang K."/>
        </authorList>
    </citation>
    <scope>NUCLEOTIDE SEQUENCE [LARGE SCALE GENOMIC DNA]</scope>
    <source>
        <strain evidence="7 8">JLT9</strain>
    </source>
</reference>
<dbReference type="GO" id="GO:0005524">
    <property type="term" value="F:ATP binding"/>
    <property type="evidence" value="ECO:0007669"/>
    <property type="project" value="UniProtKB-KW"/>
</dbReference>
<feature type="region of interest" description="Disordered" evidence="5">
    <location>
        <begin position="35"/>
        <end position="59"/>
    </location>
</feature>
<keyword evidence="3" id="KW-0067">ATP-binding</keyword>
<evidence type="ECO:0000256" key="1">
    <source>
        <dbReference type="ARBA" id="ARBA00022737"/>
    </source>
</evidence>
<evidence type="ECO:0000256" key="4">
    <source>
        <dbReference type="SAM" id="Coils"/>
    </source>
</evidence>
<dbReference type="PANTHER" id="PTHR19211:SF14">
    <property type="entry name" value="ATP-BINDING CASSETTE SUB-FAMILY F MEMBER 1"/>
    <property type="match status" value="1"/>
</dbReference>
<dbReference type="PATRIC" id="fig|1758689.4.peg.3272"/>
<evidence type="ECO:0000256" key="3">
    <source>
        <dbReference type="ARBA" id="ARBA00022840"/>
    </source>
</evidence>
<name>A0A1B1NGJ3_9MICO</name>
<dbReference type="SUPFAM" id="SSF52540">
    <property type="entry name" value="P-loop containing nucleoside triphosphate hydrolases"/>
    <property type="match status" value="2"/>
</dbReference>
<sequence length="588" mass="64091">MDLLTAPATVRAPCAAPQEIHAFPRLPALLHRLRPRPPPAGRRVQVLPRPPGPHRRLAGGVLRRTGLPHRRERLGEVDPAAARRRAPARGRRIDPGSRRGRAVPSAGPFDLALTVGEVLTGATAAVRDLVARVERAGEAPARGEDGAGVALDTALESARRHHAWEIDHRTDQVVHGLGLAHLPRRRPAADLSGGQLSRLSLAWTLLRTPDTLLLDEPTNHLDDAGTALLTELLGTWSGPVLLASHDRAFLDETATTVLDLDPAPVAHARVADDHDSPGSGFGLTRFTGSYTAYLEQRRDERERWVRRYRDEQQERERLRRKVREDHTVGHAERAPRTEARISKKFYADRNAKVVSRRVNDATTALARLEREQVRKPPARLRFRRLGAPDRPRQDGPGPVLTATDVTVTGRLRPVSLAVGARGRLLVTGPNGSGKSTLLALLAGHLDPDGGSVTTNPRLRVGLLAQGVTGGDGSLTARQAYARTVGEELAARHPLPTLGLIAGRDLDRPVRELSIGQRRRLDLATVLAVPPDLLLLDEPTNHLSLLLVSELELGLADHPGAVVVASHDRWLREDWVGERLELPGETLEG</sequence>
<protein>
    <recommendedName>
        <fullName evidence="6">ABC transporter domain-containing protein</fullName>
    </recommendedName>
</protein>
<dbReference type="InterPro" id="IPR003439">
    <property type="entry name" value="ABC_transporter-like_ATP-bd"/>
</dbReference>
<evidence type="ECO:0000256" key="5">
    <source>
        <dbReference type="SAM" id="MobiDB-lite"/>
    </source>
</evidence>
<feature type="region of interest" description="Disordered" evidence="5">
    <location>
        <begin position="73"/>
        <end position="103"/>
    </location>
</feature>
<dbReference type="InterPro" id="IPR027417">
    <property type="entry name" value="P-loop_NTPase"/>
</dbReference>
<feature type="coiled-coil region" evidence="4">
    <location>
        <begin position="294"/>
        <end position="321"/>
    </location>
</feature>
<dbReference type="STRING" id="1758689.SGUI_3143"/>
<dbReference type="PANTHER" id="PTHR19211">
    <property type="entry name" value="ATP-BINDING TRANSPORT PROTEIN-RELATED"/>
    <property type="match status" value="1"/>
</dbReference>
<keyword evidence="8" id="KW-1185">Reference proteome</keyword>
<dbReference type="Pfam" id="PF00005">
    <property type="entry name" value="ABC_tran"/>
    <property type="match status" value="2"/>
</dbReference>
<evidence type="ECO:0000259" key="6">
    <source>
        <dbReference type="PROSITE" id="PS50893"/>
    </source>
</evidence>
<evidence type="ECO:0000256" key="2">
    <source>
        <dbReference type="ARBA" id="ARBA00022741"/>
    </source>
</evidence>
<keyword evidence="2" id="KW-0547">Nucleotide-binding</keyword>
<proteinExistence type="predicted"/>
<dbReference type="AlphaFoldDB" id="A0A1B1NGJ3"/>
<feature type="domain" description="ABC transporter" evidence="6">
    <location>
        <begin position="380"/>
        <end position="588"/>
    </location>
</feature>
<dbReference type="InterPro" id="IPR050611">
    <property type="entry name" value="ABCF"/>
</dbReference>
<keyword evidence="1" id="KW-0677">Repeat</keyword>
<dbReference type="KEGG" id="serj:SGUI_3143"/>
<keyword evidence="4" id="KW-0175">Coiled coil</keyword>
<evidence type="ECO:0000313" key="7">
    <source>
        <dbReference type="EMBL" id="ANS80539.1"/>
    </source>
</evidence>
<dbReference type="SMART" id="SM00382">
    <property type="entry name" value="AAA"/>
    <property type="match status" value="2"/>
</dbReference>
<dbReference type="PROSITE" id="PS50893">
    <property type="entry name" value="ABC_TRANSPORTER_2"/>
    <property type="match status" value="1"/>
</dbReference>
<organism evidence="7 8">
    <name type="scientific">Serinicoccus hydrothermalis</name>
    <dbReference type="NCBI Taxonomy" id="1758689"/>
    <lineage>
        <taxon>Bacteria</taxon>
        <taxon>Bacillati</taxon>
        <taxon>Actinomycetota</taxon>
        <taxon>Actinomycetes</taxon>
        <taxon>Micrococcales</taxon>
        <taxon>Ornithinimicrobiaceae</taxon>
        <taxon>Serinicoccus</taxon>
    </lineage>
</organism>
<gene>
    <name evidence="7" type="ORF">SGUI_3143</name>
</gene>
<dbReference type="Gene3D" id="3.40.50.300">
    <property type="entry name" value="P-loop containing nucleotide triphosphate hydrolases"/>
    <property type="match status" value="2"/>
</dbReference>
<evidence type="ECO:0000313" key="8">
    <source>
        <dbReference type="Proteomes" id="UP000092482"/>
    </source>
</evidence>
<dbReference type="Proteomes" id="UP000092482">
    <property type="component" value="Chromosome"/>
</dbReference>
<dbReference type="InterPro" id="IPR003593">
    <property type="entry name" value="AAA+_ATPase"/>
</dbReference>
<dbReference type="EMBL" id="CP014989">
    <property type="protein sequence ID" value="ANS80539.1"/>
    <property type="molecule type" value="Genomic_DNA"/>
</dbReference>
<accession>A0A1B1NGJ3</accession>